<gene>
    <name evidence="3" type="ORF">K461DRAFT_281517</name>
</gene>
<keyword evidence="2" id="KW-0472">Membrane</keyword>
<evidence type="ECO:0000313" key="4">
    <source>
        <dbReference type="Proteomes" id="UP000799439"/>
    </source>
</evidence>
<evidence type="ECO:0000256" key="2">
    <source>
        <dbReference type="SAM" id="Phobius"/>
    </source>
</evidence>
<organism evidence="3 4">
    <name type="scientific">Myriangium duriaei CBS 260.36</name>
    <dbReference type="NCBI Taxonomy" id="1168546"/>
    <lineage>
        <taxon>Eukaryota</taxon>
        <taxon>Fungi</taxon>
        <taxon>Dikarya</taxon>
        <taxon>Ascomycota</taxon>
        <taxon>Pezizomycotina</taxon>
        <taxon>Dothideomycetes</taxon>
        <taxon>Dothideomycetidae</taxon>
        <taxon>Myriangiales</taxon>
        <taxon>Myriangiaceae</taxon>
        <taxon>Myriangium</taxon>
    </lineage>
</organism>
<evidence type="ECO:0000313" key="3">
    <source>
        <dbReference type="EMBL" id="KAF2149163.1"/>
    </source>
</evidence>
<reference evidence="3" key="1">
    <citation type="journal article" date="2020" name="Stud. Mycol.">
        <title>101 Dothideomycetes genomes: a test case for predicting lifestyles and emergence of pathogens.</title>
        <authorList>
            <person name="Haridas S."/>
            <person name="Albert R."/>
            <person name="Binder M."/>
            <person name="Bloem J."/>
            <person name="Labutti K."/>
            <person name="Salamov A."/>
            <person name="Andreopoulos B."/>
            <person name="Baker S."/>
            <person name="Barry K."/>
            <person name="Bills G."/>
            <person name="Bluhm B."/>
            <person name="Cannon C."/>
            <person name="Castanera R."/>
            <person name="Culley D."/>
            <person name="Daum C."/>
            <person name="Ezra D."/>
            <person name="Gonzalez J."/>
            <person name="Henrissat B."/>
            <person name="Kuo A."/>
            <person name="Liang C."/>
            <person name="Lipzen A."/>
            <person name="Lutzoni F."/>
            <person name="Magnuson J."/>
            <person name="Mondo S."/>
            <person name="Nolan M."/>
            <person name="Ohm R."/>
            <person name="Pangilinan J."/>
            <person name="Park H.-J."/>
            <person name="Ramirez L."/>
            <person name="Alfaro M."/>
            <person name="Sun H."/>
            <person name="Tritt A."/>
            <person name="Yoshinaga Y."/>
            <person name="Zwiers L.-H."/>
            <person name="Turgeon B."/>
            <person name="Goodwin S."/>
            <person name="Spatafora J."/>
            <person name="Crous P."/>
            <person name="Grigoriev I."/>
        </authorList>
    </citation>
    <scope>NUCLEOTIDE SEQUENCE</scope>
    <source>
        <strain evidence="3">CBS 260.36</strain>
    </source>
</reference>
<dbReference type="OrthoDB" id="5279542at2759"/>
<dbReference type="Proteomes" id="UP000799439">
    <property type="component" value="Unassembled WGS sequence"/>
</dbReference>
<protein>
    <recommendedName>
        <fullName evidence="5">MARVEL domain-containing protein</fullName>
    </recommendedName>
</protein>
<feature type="transmembrane region" description="Helical" evidence="2">
    <location>
        <begin position="63"/>
        <end position="85"/>
    </location>
</feature>
<evidence type="ECO:0008006" key="5">
    <source>
        <dbReference type="Google" id="ProtNLM"/>
    </source>
</evidence>
<accession>A0A9P4IYN8</accession>
<keyword evidence="4" id="KW-1185">Reference proteome</keyword>
<feature type="transmembrane region" description="Helical" evidence="2">
    <location>
        <begin position="141"/>
        <end position="163"/>
    </location>
</feature>
<dbReference type="AlphaFoldDB" id="A0A9P4IYN8"/>
<feature type="transmembrane region" description="Helical" evidence="2">
    <location>
        <begin position="240"/>
        <end position="263"/>
    </location>
</feature>
<name>A0A9P4IYN8_9PEZI</name>
<feature type="transmembrane region" description="Helical" evidence="2">
    <location>
        <begin position="105"/>
        <end position="129"/>
    </location>
</feature>
<comment type="caution">
    <text evidence="3">The sequence shown here is derived from an EMBL/GenBank/DDBJ whole genome shotgun (WGS) entry which is preliminary data.</text>
</comment>
<keyword evidence="2" id="KW-0812">Transmembrane</keyword>
<keyword evidence="2" id="KW-1133">Transmembrane helix</keyword>
<sequence length="318" mass="34578">MSPQSITQTGPAQYPQATSSPGAETSGPSTTAAQQSTMPAVNAAPHTYREKLEAGDEHWSWKIAFRVILIVVGLIGIGCAASIVAGARTGSNYVLDYEDADDFNITWTLITFSVTIIWSAICILVLLLRRPPAPVHPGAQVGIDLVLWLAYVATALWATVAVINAMSWGTDGWIGDYSSYGHYTYDSGNGTWVWTASDYATRYGNGRNCDDSMSSFSSCAEQDAYVNSLWKSKPSRVDRLMTATVCQFIGLVLHFALFVWACVDTHRRNRRKTAAAAERLALEIVSKMVDSGTVVRSQDVSYGLAEPQPTVARTARYA</sequence>
<feature type="compositionally biased region" description="Polar residues" evidence="1">
    <location>
        <begin position="1"/>
        <end position="39"/>
    </location>
</feature>
<dbReference type="EMBL" id="ML996091">
    <property type="protein sequence ID" value="KAF2149163.1"/>
    <property type="molecule type" value="Genomic_DNA"/>
</dbReference>
<proteinExistence type="predicted"/>
<feature type="region of interest" description="Disordered" evidence="1">
    <location>
        <begin position="1"/>
        <end position="40"/>
    </location>
</feature>
<evidence type="ECO:0000256" key="1">
    <source>
        <dbReference type="SAM" id="MobiDB-lite"/>
    </source>
</evidence>